<dbReference type="PANTHER" id="PTHR47858">
    <property type="entry name" value="HALOACID DEHALOGENASE-LIKE HYDROLASE (HAD) SUPERFAMILY PROTEIN"/>
    <property type="match status" value="1"/>
</dbReference>
<dbReference type="EMBL" id="BEGY01000009">
    <property type="protein sequence ID" value="GAX74726.1"/>
    <property type="molecule type" value="Genomic_DNA"/>
</dbReference>
<evidence type="ECO:0000313" key="2">
    <source>
        <dbReference type="Proteomes" id="UP000232323"/>
    </source>
</evidence>
<name>A0A250WVE0_9CHLO</name>
<dbReference type="InterPro" id="IPR041492">
    <property type="entry name" value="HAD_2"/>
</dbReference>
<proteinExistence type="predicted"/>
<comment type="caution">
    <text evidence="1">The sequence shown here is derived from an EMBL/GenBank/DDBJ whole genome shotgun (WGS) entry which is preliminary data.</text>
</comment>
<dbReference type="InterPro" id="IPR023198">
    <property type="entry name" value="PGP-like_dom2"/>
</dbReference>
<dbReference type="Gene3D" id="1.10.150.240">
    <property type="entry name" value="Putative phosphatase, domain 2"/>
    <property type="match status" value="1"/>
</dbReference>
<dbReference type="AlphaFoldDB" id="A0A250WVE0"/>
<dbReference type="CDD" id="cd07505">
    <property type="entry name" value="HAD_BPGM-like"/>
    <property type="match status" value="1"/>
</dbReference>
<protein>
    <submittedName>
        <fullName evidence="1">Uncharacterized protein</fullName>
    </submittedName>
</protein>
<dbReference type="STRING" id="1157962.A0A250WVE0"/>
<dbReference type="OrthoDB" id="40579at2759"/>
<dbReference type="Gene3D" id="3.40.50.1000">
    <property type="entry name" value="HAD superfamily/HAD-like"/>
    <property type="match status" value="1"/>
</dbReference>
<reference evidence="1 2" key="1">
    <citation type="submission" date="2017-08" db="EMBL/GenBank/DDBJ databases">
        <title>Acidophilic green algal genome provides insights into adaptation to an acidic environment.</title>
        <authorList>
            <person name="Hirooka S."/>
            <person name="Hirose Y."/>
            <person name="Kanesaki Y."/>
            <person name="Higuchi S."/>
            <person name="Fujiwara T."/>
            <person name="Onuma R."/>
            <person name="Era A."/>
            <person name="Ohbayashi R."/>
            <person name="Uzuka A."/>
            <person name="Nozaki H."/>
            <person name="Yoshikawa H."/>
            <person name="Miyagishima S.Y."/>
        </authorList>
    </citation>
    <scope>NUCLEOTIDE SEQUENCE [LARGE SCALE GENOMIC DNA]</scope>
    <source>
        <strain evidence="1 2">NIES-2499</strain>
    </source>
</reference>
<dbReference type="Pfam" id="PF13419">
    <property type="entry name" value="HAD_2"/>
    <property type="match status" value="1"/>
</dbReference>
<dbReference type="SUPFAM" id="SSF56784">
    <property type="entry name" value="HAD-like"/>
    <property type="match status" value="1"/>
</dbReference>
<dbReference type="InterPro" id="IPR023214">
    <property type="entry name" value="HAD_sf"/>
</dbReference>
<dbReference type="InterPro" id="IPR036412">
    <property type="entry name" value="HAD-like_sf"/>
</dbReference>
<evidence type="ECO:0000313" key="1">
    <source>
        <dbReference type="EMBL" id="GAX74726.1"/>
    </source>
</evidence>
<dbReference type="PANTHER" id="PTHR47858:SF2">
    <property type="entry name" value="HALOACID DEHALOGENASE-LIKE HYDROLASE (HAD) SUPERFAMILY PROTEIN"/>
    <property type="match status" value="1"/>
</dbReference>
<keyword evidence="2" id="KW-1185">Reference proteome</keyword>
<organism evidence="1 2">
    <name type="scientific">Chlamydomonas eustigma</name>
    <dbReference type="NCBI Taxonomy" id="1157962"/>
    <lineage>
        <taxon>Eukaryota</taxon>
        <taxon>Viridiplantae</taxon>
        <taxon>Chlorophyta</taxon>
        <taxon>core chlorophytes</taxon>
        <taxon>Chlorophyceae</taxon>
        <taxon>CS clade</taxon>
        <taxon>Chlamydomonadales</taxon>
        <taxon>Chlamydomonadaceae</taxon>
        <taxon>Chlamydomonas</taxon>
    </lineage>
</organism>
<dbReference type="Proteomes" id="UP000232323">
    <property type="component" value="Unassembled WGS sequence"/>
</dbReference>
<gene>
    <name evidence="1" type="ORF">CEUSTIGMA_g2173.t1</name>
</gene>
<sequence length="347" mass="39135">MKLISRQCNSRNSIRQPSYRAFYRSTWHILTPKSLFRDESNALDIKGLTSPLDPKPSGSDWGEGFLHYRTGGLSRLDVDTLNEKLQHRGAERLRNAQKPDEAYGMIFSFDGCIGNTRAALVRAAAQLAKQKGAPRLLPHQQQALALRVASMERIFIDVPGWTKDMKMARELSYELSDLYNDQLLEMAEPMPGMRQWIAALSKFNVPCALVSSIDRATVLKVLQRFGLHDFFVHMVTADDDMETISQRLLSASMKLNRPPNHCVLFGDSPAEITAAHNCTMKAVAVCSAYPAYNLKTADLTVPRLSELTVYNIRRLFAAQGTDFMEYCRQTSDDLNKNKKKRITNATI</sequence>
<accession>A0A250WVE0</accession>